<evidence type="ECO:0000313" key="4">
    <source>
        <dbReference type="Proteomes" id="UP000735302"/>
    </source>
</evidence>
<keyword evidence="4" id="KW-1185">Reference proteome</keyword>
<evidence type="ECO:0000259" key="2">
    <source>
        <dbReference type="Pfam" id="PF20146"/>
    </source>
</evidence>
<protein>
    <recommendedName>
        <fullName evidence="2">Nose resistant-to-fluoxetine protein N-terminal domain-containing protein</fullName>
    </recommendedName>
</protein>
<dbReference type="EMBL" id="BLXT01005595">
    <property type="protein sequence ID" value="GFO24196.1"/>
    <property type="molecule type" value="Genomic_DNA"/>
</dbReference>
<dbReference type="InterPro" id="IPR006621">
    <property type="entry name" value="Nose-resist-to-fluoxetine_N"/>
</dbReference>
<dbReference type="Proteomes" id="UP000735302">
    <property type="component" value="Unassembled WGS sequence"/>
</dbReference>
<feature type="region of interest" description="Disordered" evidence="1">
    <location>
        <begin position="106"/>
        <end position="162"/>
    </location>
</feature>
<feature type="domain" description="Nose resistant-to-fluoxetine protein N-terminal" evidence="2">
    <location>
        <begin position="445"/>
        <end position="512"/>
    </location>
</feature>
<feature type="compositionally biased region" description="Low complexity" evidence="1">
    <location>
        <begin position="133"/>
        <end position="162"/>
    </location>
</feature>
<reference evidence="3 4" key="1">
    <citation type="journal article" date="2021" name="Elife">
        <title>Chloroplast acquisition without the gene transfer in kleptoplastic sea slugs, Plakobranchus ocellatus.</title>
        <authorList>
            <person name="Maeda T."/>
            <person name="Takahashi S."/>
            <person name="Yoshida T."/>
            <person name="Shimamura S."/>
            <person name="Takaki Y."/>
            <person name="Nagai Y."/>
            <person name="Toyoda A."/>
            <person name="Suzuki Y."/>
            <person name="Arimoto A."/>
            <person name="Ishii H."/>
            <person name="Satoh N."/>
            <person name="Nishiyama T."/>
            <person name="Hasebe M."/>
            <person name="Maruyama T."/>
            <person name="Minagawa J."/>
            <person name="Obokata J."/>
            <person name="Shigenobu S."/>
        </authorList>
    </citation>
    <scope>NUCLEOTIDE SEQUENCE [LARGE SCALE GENOMIC DNA]</scope>
</reference>
<gene>
    <name evidence="3" type="ORF">PoB_005070100</name>
</gene>
<accession>A0AAV4BYK4</accession>
<evidence type="ECO:0000313" key="3">
    <source>
        <dbReference type="EMBL" id="GFO24196.1"/>
    </source>
</evidence>
<feature type="compositionally biased region" description="Polar residues" evidence="1">
    <location>
        <begin position="106"/>
        <end position="122"/>
    </location>
</feature>
<name>A0AAV4BYK4_9GAST</name>
<feature type="region of interest" description="Disordered" evidence="1">
    <location>
        <begin position="195"/>
        <end position="216"/>
    </location>
</feature>
<comment type="caution">
    <text evidence="3">The sequence shown here is derived from an EMBL/GenBank/DDBJ whole genome shotgun (WGS) entry which is preliminary data.</text>
</comment>
<evidence type="ECO:0000256" key="1">
    <source>
        <dbReference type="SAM" id="MobiDB-lite"/>
    </source>
</evidence>
<dbReference type="AlphaFoldDB" id="A0AAV4BYK4"/>
<organism evidence="3 4">
    <name type="scientific">Plakobranchus ocellatus</name>
    <dbReference type="NCBI Taxonomy" id="259542"/>
    <lineage>
        <taxon>Eukaryota</taxon>
        <taxon>Metazoa</taxon>
        <taxon>Spiralia</taxon>
        <taxon>Lophotrochozoa</taxon>
        <taxon>Mollusca</taxon>
        <taxon>Gastropoda</taxon>
        <taxon>Heterobranchia</taxon>
        <taxon>Euthyneura</taxon>
        <taxon>Panpulmonata</taxon>
        <taxon>Sacoglossa</taxon>
        <taxon>Placobranchoidea</taxon>
        <taxon>Plakobranchidae</taxon>
        <taxon>Plakobranchus</taxon>
    </lineage>
</organism>
<proteinExistence type="predicted"/>
<sequence length="554" mass="60838">MISDQGKWLKDLVLSSLNVSLVEEIPINLRSGLSDSFMNSTIISSIRSANLIRSKVTVLRPWVQNISSFKNSASSEGDLDRLTSFWQFQGLDRVRNLIELLARGGSMNSSTRTTKHPSSLATDVSKDKTPNPTTESRTATSRSAGTTITMTSTTLTSTRATVTKIPTTKTATLSTPSITTTQFPTPTTTLNLTTQSATTESKAYTSPSSKKESTSTILPMTTTTTITTRDSPFFDTWQRFRESRNNLQETVSNATERLAQLVREEIRNTELAQLLYTLLNSDLVRAIFEALDISYNLLQTTPMTTPEITFLTNITEASLKNGDTVERFSSSLNPSVQAMAQTAIQVLQTANLSDPVSIVSTASQVVLDNARQTIRDEILSDPLVFIKDTADFLTRNNSFLSRIIPQGTLLSISSNVESALQGTQFAISLAQIYSTSSSYATSQRCTAERGSVVTGITQLQPWALTFLDSIGKPGTGFLQGNTWLEGNYDQCKAIHETLDNDDIIEGHFVKYIFRIQIPGFDTSFSPVVSLRAISTMKKIKYVRLHGSMKVSGPL</sequence>
<dbReference type="Pfam" id="PF20146">
    <property type="entry name" value="NRF"/>
    <property type="match status" value="1"/>
</dbReference>